<dbReference type="EMBL" id="CACRXK020001141">
    <property type="protein sequence ID" value="CAB3987238.1"/>
    <property type="molecule type" value="Genomic_DNA"/>
</dbReference>
<dbReference type="InterPro" id="IPR036259">
    <property type="entry name" value="MFS_trans_sf"/>
</dbReference>
<dbReference type="Gene3D" id="1.20.1250.20">
    <property type="entry name" value="MFS general substrate transporter like domains"/>
    <property type="match status" value="1"/>
</dbReference>
<keyword evidence="4" id="KW-0472">Membrane</keyword>
<evidence type="ECO:0000256" key="2">
    <source>
        <dbReference type="ARBA" id="ARBA00022692"/>
    </source>
</evidence>
<keyword evidence="6" id="KW-1185">Reference proteome</keyword>
<protein>
    <submittedName>
        <fullName evidence="5">MFS transporter ceroid lipofuscinosis neuronal</fullName>
    </submittedName>
</protein>
<dbReference type="InterPro" id="IPR051068">
    <property type="entry name" value="MFS_Domain-Containing_Protein"/>
</dbReference>
<evidence type="ECO:0000313" key="6">
    <source>
        <dbReference type="Proteomes" id="UP001152795"/>
    </source>
</evidence>
<comment type="subcellular location">
    <subcellularLocation>
        <location evidence="1">Membrane</location>
        <topology evidence="1">Multi-pass membrane protein</topology>
    </subcellularLocation>
</comment>
<reference evidence="5" key="1">
    <citation type="submission" date="2020-04" db="EMBL/GenBank/DDBJ databases">
        <authorList>
            <person name="Alioto T."/>
            <person name="Alioto T."/>
            <person name="Gomez Garrido J."/>
        </authorList>
    </citation>
    <scope>NUCLEOTIDE SEQUENCE</scope>
    <source>
        <strain evidence="5">A484AB</strain>
    </source>
</reference>
<dbReference type="PANTHER" id="PTHR23510">
    <property type="entry name" value="INNER MEMBRANE TRANSPORT PROTEIN YAJR"/>
    <property type="match status" value="1"/>
</dbReference>
<accession>A0A7D9HNM9</accession>
<comment type="caution">
    <text evidence="5">The sequence shown here is derived from an EMBL/GenBank/DDBJ whole genome shotgun (WGS) entry which is preliminary data.</text>
</comment>
<keyword evidence="3" id="KW-1133">Transmembrane helix</keyword>
<dbReference type="PROSITE" id="PS50850">
    <property type="entry name" value="MFS"/>
    <property type="match status" value="1"/>
</dbReference>
<dbReference type="SUPFAM" id="SSF103473">
    <property type="entry name" value="MFS general substrate transporter"/>
    <property type="match status" value="1"/>
</dbReference>
<keyword evidence="2" id="KW-0812">Transmembrane</keyword>
<dbReference type="OrthoDB" id="6037872at2759"/>
<dbReference type="Pfam" id="PF07690">
    <property type="entry name" value="MFS_1"/>
    <property type="match status" value="1"/>
</dbReference>
<dbReference type="GO" id="GO:0022857">
    <property type="term" value="F:transmembrane transporter activity"/>
    <property type="evidence" value="ECO:0007669"/>
    <property type="project" value="InterPro"/>
</dbReference>
<dbReference type="GO" id="GO:0016020">
    <property type="term" value="C:membrane"/>
    <property type="evidence" value="ECO:0007669"/>
    <property type="project" value="UniProtKB-SubCell"/>
</dbReference>
<gene>
    <name evidence="5" type="ORF">PACLA_8A070411</name>
</gene>
<dbReference type="AlphaFoldDB" id="A0A7D9HNM9"/>
<dbReference type="InterPro" id="IPR020846">
    <property type="entry name" value="MFS_dom"/>
</dbReference>
<dbReference type="Proteomes" id="UP001152795">
    <property type="component" value="Unassembled WGS sequence"/>
</dbReference>
<dbReference type="InterPro" id="IPR011701">
    <property type="entry name" value="MFS"/>
</dbReference>
<evidence type="ECO:0000313" key="5">
    <source>
        <dbReference type="EMBL" id="CAB3987238.1"/>
    </source>
</evidence>
<dbReference type="PRINTS" id="PR01035">
    <property type="entry name" value="TCRTETA"/>
</dbReference>
<name>A0A7D9HNM9_PARCT</name>
<evidence type="ECO:0000256" key="4">
    <source>
        <dbReference type="ARBA" id="ARBA00023136"/>
    </source>
</evidence>
<proteinExistence type="predicted"/>
<organism evidence="5 6">
    <name type="scientific">Paramuricea clavata</name>
    <name type="common">Red gorgonian</name>
    <name type="synonym">Violescent sea-whip</name>
    <dbReference type="NCBI Taxonomy" id="317549"/>
    <lineage>
        <taxon>Eukaryota</taxon>
        <taxon>Metazoa</taxon>
        <taxon>Cnidaria</taxon>
        <taxon>Anthozoa</taxon>
        <taxon>Octocorallia</taxon>
        <taxon>Malacalcyonacea</taxon>
        <taxon>Plexauridae</taxon>
        <taxon>Paramuricea</taxon>
    </lineage>
</organism>
<dbReference type="InterPro" id="IPR001958">
    <property type="entry name" value="Tet-R_TetA/multi-R_MdtG-like"/>
</dbReference>
<dbReference type="PANTHER" id="PTHR23510:SF16">
    <property type="entry name" value="MAJOR FACILITATOR SUPERFAMILY (MFS) PROFILE DOMAIN-CONTAINING PROTEIN"/>
    <property type="match status" value="1"/>
</dbReference>
<evidence type="ECO:0000256" key="3">
    <source>
        <dbReference type="ARBA" id="ARBA00022989"/>
    </source>
</evidence>
<sequence length="391" mass="42897">MEYLGESKAFLGLTLAAFSTATCIFAPLFGILEVKSHDLKAIIVISASAKLFGNLLYSIPFNGYFPLFGRFISGIGESTIGVLYGAVIKCTTNKNRAKAFLYFEGLYTVGAMFGPSIGSVIVFNVNIFGWEINAGNSPGVLLVTVWVFLLMLAVFLPSDLAENSQAEEIQQDPDSDKNSGDEIIEEESSISCTPSTVGCLYYLAFLTVVCYSVISFYTPLLAVYHLGLKLIHVKLIYVNSSLAVFILYIATYLILHKISEKKCFFVAFVSAIVPISITFYFALMWNNAITANAAYLLLISMIIMSVKFMNFALACSLLSKITPSNRAAFYQSLIFTSNNIGMIVARVIAGATFDKIPMICSCLGLVTVWVFGVIWMAFEYKNLPPKASIDK</sequence>
<evidence type="ECO:0000256" key="1">
    <source>
        <dbReference type="ARBA" id="ARBA00004141"/>
    </source>
</evidence>